<accession>A0A3B7MUV1</accession>
<evidence type="ECO:0000259" key="2">
    <source>
        <dbReference type="Pfam" id="PF03703"/>
    </source>
</evidence>
<dbReference type="EMBL" id="CP032157">
    <property type="protein sequence ID" value="AXY78314.1"/>
    <property type="molecule type" value="Genomic_DNA"/>
</dbReference>
<keyword evidence="1" id="KW-0472">Membrane</keyword>
<evidence type="ECO:0000313" key="3">
    <source>
        <dbReference type="EMBL" id="AXY78314.1"/>
    </source>
</evidence>
<reference evidence="3 4" key="1">
    <citation type="submission" date="2018-09" db="EMBL/GenBank/DDBJ databases">
        <title>Genome sequencing of strain 6GH32-13.</title>
        <authorList>
            <person name="Weon H.-Y."/>
            <person name="Heo J."/>
            <person name="Kwon S.-W."/>
        </authorList>
    </citation>
    <scope>NUCLEOTIDE SEQUENCE [LARGE SCALE GENOMIC DNA]</scope>
    <source>
        <strain evidence="3 4">5GH32-13</strain>
    </source>
</reference>
<sequence length="192" mass="21980">MIPNTDPSPGFDQVLDSDEKILWIEKPLKLPYLAAGFGVFFICFFLLGGFLLYHNASQQAPVLGVYLMGVAVMVFSTFEFIQRRLYVRHICYAYTNKRILMRHGFRGKKIKVIEFENVVEITVDINSIERYYGAGSIKLFTGEISYSDAGTPEKMYVDLEAIIDPYVVFHNLKNVMSDFKATQYELAQIPAF</sequence>
<dbReference type="InterPro" id="IPR005182">
    <property type="entry name" value="YdbS-like_PH"/>
</dbReference>
<feature type="transmembrane region" description="Helical" evidence="1">
    <location>
        <begin position="60"/>
        <end position="81"/>
    </location>
</feature>
<evidence type="ECO:0000256" key="1">
    <source>
        <dbReference type="SAM" id="Phobius"/>
    </source>
</evidence>
<protein>
    <submittedName>
        <fullName evidence="3">PH domain-containing protein</fullName>
    </submittedName>
</protein>
<organism evidence="3 4">
    <name type="scientific">Paraflavitalea soli</name>
    <dbReference type="NCBI Taxonomy" id="2315862"/>
    <lineage>
        <taxon>Bacteria</taxon>
        <taxon>Pseudomonadati</taxon>
        <taxon>Bacteroidota</taxon>
        <taxon>Chitinophagia</taxon>
        <taxon>Chitinophagales</taxon>
        <taxon>Chitinophagaceae</taxon>
        <taxon>Paraflavitalea</taxon>
    </lineage>
</organism>
<keyword evidence="4" id="KW-1185">Reference proteome</keyword>
<feature type="transmembrane region" description="Helical" evidence="1">
    <location>
        <begin position="30"/>
        <end position="54"/>
    </location>
</feature>
<name>A0A3B7MUV1_9BACT</name>
<dbReference type="OrthoDB" id="9801922at2"/>
<dbReference type="RefSeq" id="WP_119054186.1">
    <property type="nucleotide sequence ID" value="NZ_CP032157.1"/>
</dbReference>
<evidence type="ECO:0000313" key="4">
    <source>
        <dbReference type="Proteomes" id="UP000263900"/>
    </source>
</evidence>
<feature type="domain" description="YdbS-like PH" evidence="2">
    <location>
        <begin position="88"/>
        <end position="143"/>
    </location>
</feature>
<keyword evidence="1" id="KW-1133">Transmembrane helix</keyword>
<dbReference type="Proteomes" id="UP000263900">
    <property type="component" value="Chromosome"/>
</dbReference>
<dbReference type="Pfam" id="PF03703">
    <property type="entry name" value="bPH_2"/>
    <property type="match status" value="1"/>
</dbReference>
<proteinExistence type="predicted"/>
<gene>
    <name evidence="3" type="ORF">D3H65_31880</name>
</gene>
<keyword evidence="1" id="KW-0812">Transmembrane</keyword>
<dbReference type="KEGG" id="pseg:D3H65_31880"/>
<dbReference type="AlphaFoldDB" id="A0A3B7MUV1"/>